<dbReference type="Proteomes" id="UP001149411">
    <property type="component" value="Unassembled WGS sequence"/>
</dbReference>
<comment type="caution">
    <text evidence="1">The sequence shown here is derived from an EMBL/GenBank/DDBJ whole genome shotgun (WGS) entry which is preliminary data.</text>
</comment>
<proteinExistence type="predicted"/>
<name>A0A9Q4C6X3_9EURY</name>
<keyword evidence="2" id="KW-1185">Reference proteome</keyword>
<dbReference type="RefSeq" id="WP_266087601.1">
    <property type="nucleotide sequence ID" value="NZ_RKLV01000008.1"/>
</dbReference>
<gene>
    <name evidence="1" type="ORF">EGH25_08515</name>
</gene>
<evidence type="ECO:0000313" key="2">
    <source>
        <dbReference type="Proteomes" id="UP001149411"/>
    </source>
</evidence>
<organism evidence="1 2">
    <name type="scientific">Halorutilus salinus</name>
    <dbReference type="NCBI Taxonomy" id="2487751"/>
    <lineage>
        <taxon>Archaea</taxon>
        <taxon>Methanobacteriati</taxon>
        <taxon>Methanobacteriota</taxon>
        <taxon>Stenosarchaea group</taxon>
        <taxon>Halobacteria</taxon>
        <taxon>Halorutilales</taxon>
        <taxon>Halorutilaceae</taxon>
        <taxon>Halorutilus</taxon>
    </lineage>
</organism>
<dbReference type="AlphaFoldDB" id="A0A9Q4C6X3"/>
<dbReference type="EMBL" id="RKLV01000008">
    <property type="protein sequence ID" value="MCX2819391.1"/>
    <property type="molecule type" value="Genomic_DNA"/>
</dbReference>
<reference evidence="1" key="1">
    <citation type="submission" date="2022-09" db="EMBL/GenBank/DDBJ databases">
        <title>Haloadaptaus new haloarchaeum isolated from saline soil.</title>
        <authorList>
            <person name="Duran-Viseras A."/>
            <person name="Sanchez-Porro C."/>
            <person name="Ventosa A."/>
        </authorList>
    </citation>
    <scope>NUCLEOTIDE SEQUENCE</scope>
    <source>
        <strain evidence="1">F3-133</strain>
    </source>
</reference>
<protein>
    <submittedName>
        <fullName evidence="1">Uncharacterized protein</fullName>
    </submittedName>
</protein>
<evidence type="ECO:0000313" key="1">
    <source>
        <dbReference type="EMBL" id="MCX2819391.1"/>
    </source>
</evidence>
<accession>A0A9Q4C6X3</accession>
<sequence length="66" mass="7363">MGFSDDDEYLTAKGTTRTRTRVAHINDGGAPVCGNYISKEDLVGISDEEELQRKGLDVCERCERKL</sequence>